<proteinExistence type="predicted"/>
<sequence>MKFLNLIVKNRFFGYVLYLIFNVILGLQNGEDTFSNFISAPTCIKQEEKKADFETVKSEEESFFNQAIPAEKEKVKLDKDSILALYANTPTNNFNQYSNIPQVSYQQQPNFPSAQNSYQSFGGFPQQQTYSVQNGLPPAQWSPQVQQWSKQGQFLAQNNVQFVTNPTQFPIQGQFNSQSQLINFPQQVPANQFLQFQQPNTQATSFNQTPNPFFASQNLQQQFNNLTLSSQNTNTPPTVATNIWQ</sequence>
<evidence type="ECO:0000313" key="3">
    <source>
        <dbReference type="Proteomes" id="UP001162156"/>
    </source>
</evidence>
<keyword evidence="3" id="KW-1185">Reference proteome</keyword>
<evidence type="ECO:0000313" key="2">
    <source>
        <dbReference type="EMBL" id="KAJ8969891.1"/>
    </source>
</evidence>
<reference evidence="2" key="1">
    <citation type="journal article" date="2023" name="Insect Mol. Biol.">
        <title>Genome sequencing provides insights into the evolution of gene families encoding plant cell wall-degrading enzymes in longhorned beetles.</title>
        <authorList>
            <person name="Shin N.R."/>
            <person name="Okamura Y."/>
            <person name="Kirsch R."/>
            <person name="Pauchet Y."/>
        </authorList>
    </citation>
    <scope>NUCLEOTIDE SEQUENCE</scope>
    <source>
        <strain evidence="2">RBIC_L_NR</strain>
    </source>
</reference>
<evidence type="ECO:0000256" key="1">
    <source>
        <dbReference type="SAM" id="Phobius"/>
    </source>
</evidence>
<dbReference type="Proteomes" id="UP001162156">
    <property type="component" value="Unassembled WGS sequence"/>
</dbReference>
<keyword evidence="1" id="KW-1133">Transmembrane helix</keyword>
<keyword evidence="1" id="KW-0472">Membrane</keyword>
<organism evidence="2 3">
    <name type="scientific">Rhamnusium bicolor</name>
    <dbReference type="NCBI Taxonomy" id="1586634"/>
    <lineage>
        <taxon>Eukaryota</taxon>
        <taxon>Metazoa</taxon>
        <taxon>Ecdysozoa</taxon>
        <taxon>Arthropoda</taxon>
        <taxon>Hexapoda</taxon>
        <taxon>Insecta</taxon>
        <taxon>Pterygota</taxon>
        <taxon>Neoptera</taxon>
        <taxon>Endopterygota</taxon>
        <taxon>Coleoptera</taxon>
        <taxon>Polyphaga</taxon>
        <taxon>Cucujiformia</taxon>
        <taxon>Chrysomeloidea</taxon>
        <taxon>Cerambycidae</taxon>
        <taxon>Lepturinae</taxon>
        <taxon>Rhagiini</taxon>
        <taxon>Rhamnusium</taxon>
    </lineage>
</organism>
<feature type="transmembrane region" description="Helical" evidence="1">
    <location>
        <begin position="12"/>
        <end position="30"/>
    </location>
</feature>
<gene>
    <name evidence="2" type="ORF">NQ314_001540</name>
</gene>
<dbReference type="EMBL" id="JANEYF010000432">
    <property type="protein sequence ID" value="KAJ8969891.1"/>
    <property type="molecule type" value="Genomic_DNA"/>
</dbReference>
<keyword evidence="1" id="KW-0812">Transmembrane</keyword>
<protein>
    <submittedName>
        <fullName evidence="2">Uncharacterized protein</fullName>
    </submittedName>
</protein>
<name>A0AAV8ZRP3_9CUCU</name>
<accession>A0AAV8ZRP3</accession>
<dbReference type="AlphaFoldDB" id="A0AAV8ZRP3"/>
<comment type="caution">
    <text evidence="2">The sequence shown here is derived from an EMBL/GenBank/DDBJ whole genome shotgun (WGS) entry which is preliminary data.</text>
</comment>